<comment type="caution">
    <text evidence="1">The sequence shown here is derived from an EMBL/GenBank/DDBJ whole genome shotgun (WGS) entry which is preliminary data.</text>
</comment>
<dbReference type="EMBL" id="JAOZEV010000013">
    <property type="protein sequence ID" value="MCV9933721.1"/>
    <property type="molecule type" value="Genomic_DNA"/>
</dbReference>
<organism evidence="1 2">
    <name type="scientific">Flavobacterium frigoritolerans</name>
    <dbReference type="NCBI Taxonomy" id="2987686"/>
    <lineage>
        <taxon>Bacteria</taxon>
        <taxon>Pseudomonadati</taxon>
        <taxon>Bacteroidota</taxon>
        <taxon>Flavobacteriia</taxon>
        <taxon>Flavobacteriales</taxon>
        <taxon>Flavobacteriaceae</taxon>
        <taxon>Flavobacterium</taxon>
    </lineage>
</organism>
<dbReference type="Proteomes" id="UP001151133">
    <property type="component" value="Unassembled WGS sequence"/>
</dbReference>
<accession>A0A9X2ZLI2</accession>
<dbReference type="AlphaFoldDB" id="A0A9X2ZLI2"/>
<sequence>MKKNIINGIVELIWDTPFYSGKYEGDDTFSVDEKGNICGLVLTTAGKEEVGSDFLKVNIPPINFDSNNFEKLKINDFSESKRQYYFDDKILFDYRDTKNYFDLSKFKIKVITNNIVTFFNVNNKIEFLLVIDIYSFDFYPNSSEDSPLKLDGFNLFLKKQIWDFFVRSYLYQYDCSLGEYVDSINSGENLLKNKDIPLSIIRFINSQVEFWKEIIEDEYPNSYEKL</sequence>
<proteinExistence type="predicted"/>
<name>A0A9X2ZLI2_9FLAO</name>
<protein>
    <submittedName>
        <fullName evidence="1">Uncharacterized protein</fullName>
    </submittedName>
</protein>
<gene>
    <name evidence="1" type="ORF">OIU80_15665</name>
</gene>
<dbReference type="RefSeq" id="WP_264287926.1">
    <property type="nucleotide sequence ID" value="NZ_JAOZEV010000013.1"/>
</dbReference>
<keyword evidence="2" id="KW-1185">Reference proteome</keyword>
<reference evidence="1" key="1">
    <citation type="submission" date="2022-10" db="EMBL/GenBank/DDBJ databases">
        <title>Two novel species of Flavobacterium.</title>
        <authorList>
            <person name="Liu Q."/>
            <person name="Xin Y.-H."/>
        </authorList>
    </citation>
    <scope>NUCLEOTIDE SEQUENCE</scope>
    <source>
        <strain evidence="1">LS1R47</strain>
    </source>
</reference>
<evidence type="ECO:0000313" key="1">
    <source>
        <dbReference type="EMBL" id="MCV9933721.1"/>
    </source>
</evidence>
<evidence type="ECO:0000313" key="2">
    <source>
        <dbReference type="Proteomes" id="UP001151133"/>
    </source>
</evidence>